<comment type="caution">
    <text evidence="1">The sequence shown here is derived from an EMBL/GenBank/DDBJ whole genome shotgun (WGS) entry which is preliminary data.</text>
</comment>
<dbReference type="AlphaFoldDB" id="A0A9D4PYV5"/>
<dbReference type="EMBL" id="JABSTV010001249">
    <property type="protein sequence ID" value="KAH7961448.1"/>
    <property type="molecule type" value="Genomic_DNA"/>
</dbReference>
<dbReference type="Proteomes" id="UP000821837">
    <property type="component" value="Chromosome 3"/>
</dbReference>
<reference evidence="1" key="1">
    <citation type="journal article" date="2020" name="Cell">
        <title>Large-Scale Comparative Analyses of Tick Genomes Elucidate Their Genetic Diversity and Vector Capacities.</title>
        <authorList>
            <consortium name="Tick Genome and Microbiome Consortium (TIGMIC)"/>
            <person name="Jia N."/>
            <person name="Wang J."/>
            <person name="Shi W."/>
            <person name="Du L."/>
            <person name="Sun Y."/>
            <person name="Zhan W."/>
            <person name="Jiang J.F."/>
            <person name="Wang Q."/>
            <person name="Zhang B."/>
            <person name="Ji P."/>
            <person name="Bell-Sakyi L."/>
            <person name="Cui X.M."/>
            <person name="Yuan T.T."/>
            <person name="Jiang B.G."/>
            <person name="Yang W.F."/>
            <person name="Lam T.T."/>
            <person name="Chang Q.C."/>
            <person name="Ding S.J."/>
            <person name="Wang X.J."/>
            <person name="Zhu J.G."/>
            <person name="Ruan X.D."/>
            <person name="Zhao L."/>
            <person name="Wei J.T."/>
            <person name="Ye R.Z."/>
            <person name="Que T.C."/>
            <person name="Du C.H."/>
            <person name="Zhou Y.H."/>
            <person name="Cheng J.X."/>
            <person name="Dai P.F."/>
            <person name="Guo W.B."/>
            <person name="Han X.H."/>
            <person name="Huang E.J."/>
            <person name="Li L.F."/>
            <person name="Wei W."/>
            <person name="Gao Y.C."/>
            <person name="Liu J.Z."/>
            <person name="Shao H.Z."/>
            <person name="Wang X."/>
            <person name="Wang C.C."/>
            <person name="Yang T.C."/>
            <person name="Huo Q.B."/>
            <person name="Li W."/>
            <person name="Chen H.Y."/>
            <person name="Chen S.E."/>
            <person name="Zhou L.G."/>
            <person name="Ni X.B."/>
            <person name="Tian J.H."/>
            <person name="Sheng Y."/>
            <person name="Liu T."/>
            <person name="Pan Y.S."/>
            <person name="Xia L.Y."/>
            <person name="Li J."/>
            <person name="Zhao F."/>
            <person name="Cao W.C."/>
        </authorList>
    </citation>
    <scope>NUCLEOTIDE SEQUENCE</scope>
    <source>
        <strain evidence="1">Rsan-2018</strain>
    </source>
</reference>
<protein>
    <submittedName>
        <fullName evidence="1">Uncharacterized protein</fullName>
    </submittedName>
</protein>
<accession>A0A9D4PYV5</accession>
<evidence type="ECO:0000313" key="2">
    <source>
        <dbReference type="Proteomes" id="UP000821837"/>
    </source>
</evidence>
<keyword evidence="2" id="KW-1185">Reference proteome</keyword>
<gene>
    <name evidence="1" type="ORF">HPB52_009066</name>
</gene>
<reference evidence="1" key="2">
    <citation type="submission" date="2021-09" db="EMBL/GenBank/DDBJ databases">
        <authorList>
            <person name="Jia N."/>
            <person name="Wang J."/>
            <person name="Shi W."/>
            <person name="Du L."/>
            <person name="Sun Y."/>
            <person name="Zhan W."/>
            <person name="Jiang J."/>
            <person name="Wang Q."/>
            <person name="Zhang B."/>
            <person name="Ji P."/>
            <person name="Sakyi L.B."/>
            <person name="Cui X."/>
            <person name="Yuan T."/>
            <person name="Jiang B."/>
            <person name="Yang W."/>
            <person name="Lam T.T.-Y."/>
            <person name="Chang Q."/>
            <person name="Ding S."/>
            <person name="Wang X."/>
            <person name="Zhu J."/>
            <person name="Ruan X."/>
            <person name="Zhao L."/>
            <person name="Wei J."/>
            <person name="Que T."/>
            <person name="Du C."/>
            <person name="Cheng J."/>
            <person name="Dai P."/>
            <person name="Han X."/>
            <person name="Huang E."/>
            <person name="Gao Y."/>
            <person name="Liu J."/>
            <person name="Shao H."/>
            <person name="Ye R."/>
            <person name="Li L."/>
            <person name="Wei W."/>
            <person name="Wang X."/>
            <person name="Wang C."/>
            <person name="Huo Q."/>
            <person name="Li W."/>
            <person name="Guo W."/>
            <person name="Chen H."/>
            <person name="Chen S."/>
            <person name="Zhou L."/>
            <person name="Zhou L."/>
            <person name="Ni X."/>
            <person name="Tian J."/>
            <person name="Zhou Y."/>
            <person name="Sheng Y."/>
            <person name="Liu T."/>
            <person name="Pan Y."/>
            <person name="Xia L."/>
            <person name="Li J."/>
            <person name="Zhao F."/>
            <person name="Cao W."/>
        </authorList>
    </citation>
    <scope>NUCLEOTIDE SEQUENCE</scope>
    <source>
        <strain evidence="1">Rsan-2018</strain>
        <tissue evidence="1">Larvae</tissue>
    </source>
</reference>
<name>A0A9D4PYV5_RHISA</name>
<evidence type="ECO:0000313" key="1">
    <source>
        <dbReference type="EMBL" id="KAH7961448.1"/>
    </source>
</evidence>
<proteinExistence type="predicted"/>
<organism evidence="1 2">
    <name type="scientific">Rhipicephalus sanguineus</name>
    <name type="common">Brown dog tick</name>
    <name type="synonym">Ixodes sanguineus</name>
    <dbReference type="NCBI Taxonomy" id="34632"/>
    <lineage>
        <taxon>Eukaryota</taxon>
        <taxon>Metazoa</taxon>
        <taxon>Ecdysozoa</taxon>
        <taxon>Arthropoda</taxon>
        <taxon>Chelicerata</taxon>
        <taxon>Arachnida</taxon>
        <taxon>Acari</taxon>
        <taxon>Parasitiformes</taxon>
        <taxon>Ixodida</taxon>
        <taxon>Ixodoidea</taxon>
        <taxon>Ixodidae</taxon>
        <taxon>Rhipicephalinae</taxon>
        <taxon>Rhipicephalus</taxon>
        <taxon>Rhipicephalus</taxon>
    </lineage>
</organism>
<sequence>MAEGSSDARPVLTAVAKSRRLNEELLLLLDKDSDADSSTSSSSDSDDDDDLALYEVIFEQLFTPPEKRPKSYVEKTATAYSDHEVRCYILLKTRNK</sequence>